<accession>A0AAD7K5E4</accession>
<dbReference type="Proteomes" id="UP001215598">
    <property type="component" value="Unassembled WGS sequence"/>
</dbReference>
<evidence type="ECO:0000313" key="3">
    <source>
        <dbReference type="Proteomes" id="UP001215598"/>
    </source>
</evidence>
<keyword evidence="3" id="KW-1185">Reference proteome</keyword>
<dbReference type="AlphaFoldDB" id="A0AAD7K5E4"/>
<feature type="region of interest" description="Disordered" evidence="1">
    <location>
        <begin position="92"/>
        <end position="132"/>
    </location>
</feature>
<dbReference type="EMBL" id="JARKIB010000008">
    <property type="protein sequence ID" value="KAJ7777034.1"/>
    <property type="molecule type" value="Genomic_DNA"/>
</dbReference>
<gene>
    <name evidence="2" type="ORF">B0H16DRAFT_1449181</name>
</gene>
<comment type="caution">
    <text evidence="2">The sequence shown here is derived from an EMBL/GenBank/DDBJ whole genome shotgun (WGS) entry which is preliminary data.</text>
</comment>
<evidence type="ECO:0000256" key="1">
    <source>
        <dbReference type="SAM" id="MobiDB-lite"/>
    </source>
</evidence>
<proteinExistence type="predicted"/>
<evidence type="ECO:0000313" key="2">
    <source>
        <dbReference type="EMBL" id="KAJ7777034.1"/>
    </source>
</evidence>
<organism evidence="2 3">
    <name type="scientific">Mycena metata</name>
    <dbReference type="NCBI Taxonomy" id="1033252"/>
    <lineage>
        <taxon>Eukaryota</taxon>
        <taxon>Fungi</taxon>
        <taxon>Dikarya</taxon>
        <taxon>Basidiomycota</taxon>
        <taxon>Agaricomycotina</taxon>
        <taxon>Agaricomycetes</taxon>
        <taxon>Agaricomycetidae</taxon>
        <taxon>Agaricales</taxon>
        <taxon>Marasmiineae</taxon>
        <taxon>Mycenaceae</taxon>
        <taxon>Mycena</taxon>
    </lineage>
</organism>
<sequence length="194" mass="22187">MVGKSVGCNKQYPKRQRRKDSVYLVKGDFSRLETKFHPFCGPSFWGNTGDSVQHRFQSSFGTFSTSKLKQGRVLVKPELLLDNHIQILQRASSADGQGPFQENNGANRCHEKRARRLSDSVAPNTKSYDSRARRAVPRLDSWNQPNSERRCIFADDFWNQWNAYHEINREVGGRHCDLAAVKRLSTLKTTDSPT</sequence>
<reference evidence="2" key="1">
    <citation type="submission" date="2023-03" db="EMBL/GenBank/DDBJ databases">
        <title>Massive genome expansion in bonnet fungi (Mycena s.s.) driven by repeated elements and novel gene families across ecological guilds.</title>
        <authorList>
            <consortium name="Lawrence Berkeley National Laboratory"/>
            <person name="Harder C.B."/>
            <person name="Miyauchi S."/>
            <person name="Viragh M."/>
            <person name="Kuo A."/>
            <person name="Thoen E."/>
            <person name="Andreopoulos B."/>
            <person name="Lu D."/>
            <person name="Skrede I."/>
            <person name="Drula E."/>
            <person name="Henrissat B."/>
            <person name="Morin E."/>
            <person name="Kohler A."/>
            <person name="Barry K."/>
            <person name="LaButti K."/>
            <person name="Morin E."/>
            <person name="Salamov A."/>
            <person name="Lipzen A."/>
            <person name="Mereny Z."/>
            <person name="Hegedus B."/>
            <person name="Baldrian P."/>
            <person name="Stursova M."/>
            <person name="Weitz H."/>
            <person name="Taylor A."/>
            <person name="Grigoriev I.V."/>
            <person name="Nagy L.G."/>
            <person name="Martin F."/>
            <person name="Kauserud H."/>
        </authorList>
    </citation>
    <scope>NUCLEOTIDE SEQUENCE</scope>
    <source>
        <strain evidence="2">CBHHK182m</strain>
    </source>
</reference>
<protein>
    <submittedName>
        <fullName evidence="2">Uncharacterized protein</fullName>
    </submittedName>
</protein>
<name>A0AAD7K5E4_9AGAR</name>
<feature type="compositionally biased region" description="Polar residues" evidence="1">
    <location>
        <begin position="92"/>
        <end position="106"/>
    </location>
</feature>